<keyword evidence="1" id="KW-0812">Transmembrane</keyword>
<accession>A0A2U9IRW5</accession>
<dbReference type="STRING" id="1293036.GCA_001315825_01460"/>
<reference evidence="2" key="1">
    <citation type="submission" date="2018-05" db="EMBL/GenBank/DDBJ databases">
        <title>Complete Genome Sequences of Extremely Thermoacidophilic, Metal-Mobilizing Type-Strain Members of the Archaeal Family Sulfolobaceae: Acidianus brierleyi DSM-1651T, Acidianus sulfidivorans DSM-18786T, Metallosphaera hakonensis DSM-7519T, and Metallosphaera prunae DSM-10039T.</title>
        <authorList>
            <person name="Counts J.A."/>
            <person name="Kelly R.M."/>
        </authorList>
    </citation>
    <scope>NUCLEOTIDE SEQUENCE [LARGE SCALE GENOMIC DNA]</scope>
    <source>
        <strain evidence="2">HO1-1</strain>
    </source>
</reference>
<evidence type="ECO:0000256" key="1">
    <source>
        <dbReference type="SAM" id="Phobius"/>
    </source>
</evidence>
<keyword evidence="1" id="KW-1133">Transmembrane helix</keyword>
<dbReference type="AlphaFoldDB" id="A0A2U9IRW5"/>
<evidence type="ECO:0000313" key="3">
    <source>
        <dbReference type="Proteomes" id="UP000247586"/>
    </source>
</evidence>
<dbReference type="KEGG" id="mhk:DFR87_02520"/>
<organism evidence="2 3">
    <name type="scientific">Metallosphaera hakonensis JCM 8857 = DSM 7519</name>
    <dbReference type="NCBI Taxonomy" id="1293036"/>
    <lineage>
        <taxon>Archaea</taxon>
        <taxon>Thermoproteota</taxon>
        <taxon>Thermoprotei</taxon>
        <taxon>Sulfolobales</taxon>
        <taxon>Sulfolobaceae</taxon>
        <taxon>Metallosphaera</taxon>
    </lineage>
</organism>
<protein>
    <submittedName>
        <fullName evidence="2">Uncharacterized protein</fullName>
    </submittedName>
</protein>
<name>A0A2U9IRW5_9CREN</name>
<sequence>MDSDKLALLGEAGATGLARGIYIVIREEKFRHALEDELAHWRYFQKRSKSILERPVYFALLLFGIAVALFGRGVTRRVVNYLEAKAIEFYLSHYDLNGDIKMIVEQEKDHII</sequence>
<dbReference type="RefSeq" id="WP_054836617.1">
    <property type="nucleotide sequence ID" value="NZ_BBBA01000007.1"/>
</dbReference>
<proteinExistence type="predicted"/>
<dbReference type="OrthoDB" id="34742at2157"/>
<dbReference type="GeneID" id="36834180"/>
<keyword evidence="3" id="KW-1185">Reference proteome</keyword>
<keyword evidence="1" id="KW-0472">Membrane</keyword>
<dbReference type="EMBL" id="CP029287">
    <property type="protein sequence ID" value="AWR98745.1"/>
    <property type="molecule type" value="Genomic_DNA"/>
</dbReference>
<dbReference type="Proteomes" id="UP000247586">
    <property type="component" value="Chromosome"/>
</dbReference>
<feature type="transmembrane region" description="Helical" evidence="1">
    <location>
        <begin position="56"/>
        <end position="74"/>
    </location>
</feature>
<evidence type="ECO:0000313" key="2">
    <source>
        <dbReference type="EMBL" id="AWR98745.1"/>
    </source>
</evidence>
<gene>
    <name evidence="2" type="ORF">DFR87_02520</name>
</gene>